<gene>
    <name evidence="1" type="ORF">PSECIP111951_01723</name>
</gene>
<comment type="caution">
    <text evidence="1">The sequence shown here is derived from an EMBL/GenBank/DDBJ whole genome shotgun (WGS) entry which is preliminary data.</text>
</comment>
<dbReference type="EMBL" id="CAMAPD010000006">
    <property type="protein sequence ID" value="CAH9057706.1"/>
    <property type="molecule type" value="Genomic_DNA"/>
</dbReference>
<reference evidence="1 2" key="1">
    <citation type="submission" date="2022-07" db="EMBL/GenBank/DDBJ databases">
        <authorList>
            <person name="Criscuolo A."/>
        </authorList>
    </citation>
    <scope>NUCLEOTIDE SEQUENCE [LARGE SCALE GENOMIC DNA]</scope>
    <source>
        <strain evidence="2">CIP 111951</strain>
    </source>
</reference>
<sequence length="36" mass="4452">MMPRLKRAWFLANLQAYKNSIKLKTVIFLELEKWDR</sequence>
<evidence type="ECO:0000313" key="1">
    <source>
        <dbReference type="EMBL" id="CAH9057706.1"/>
    </source>
</evidence>
<accession>A0ABN8UKC5</accession>
<evidence type="ECO:0000313" key="2">
    <source>
        <dbReference type="Proteomes" id="UP001152485"/>
    </source>
</evidence>
<protein>
    <submittedName>
        <fullName evidence="1">Uncharacterized protein</fullName>
    </submittedName>
</protein>
<proteinExistence type="predicted"/>
<dbReference type="Proteomes" id="UP001152485">
    <property type="component" value="Unassembled WGS sequence"/>
</dbReference>
<organism evidence="1 2">
    <name type="scientific">Pseudoalteromonas holothuriae</name>
    <dbReference type="NCBI Taxonomy" id="2963714"/>
    <lineage>
        <taxon>Bacteria</taxon>
        <taxon>Pseudomonadati</taxon>
        <taxon>Pseudomonadota</taxon>
        <taxon>Gammaproteobacteria</taxon>
        <taxon>Alteromonadales</taxon>
        <taxon>Pseudoalteromonadaceae</taxon>
        <taxon>Pseudoalteromonas</taxon>
    </lineage>
</organism>
<name>A0ABN8UKC5_9GAMM</name>